<proteinExistence type="predicted"/>
<gene>
    <name evidence="1" type="ORF">P3W85_32375</name>
</gene>
<reference evidence="1 2" key="1">
    <citation type="submission" date="2023-03" db="EMBL/GenBank/DDBJ databases">
        <title>Draft assemblies of triclosan tolerant bacteria isolated from returned activated sludge.</title>
        <authorList>
            <person name="Van Hamelsveld S."/>
        </authorList>
    </citation>
    <scope>NUCLEOTIDE SEQUENCE [LARGE SCALE GENOMIC DNA]</scope>
    <source>
        <strain evidence="1 2">GW210010_S58</strain>
    </source>
</reference>
<evidence type="ECO:0000313" key="1">
    <source>
        <dbReference type="EMBL" id="MDF3837604.1"/>
    </source>
</evidence>
<dbReference type="Proteomes" id="UP001216674">
    <property type="component" value="Unassembled WGS sequence"/>
</dbReference>
<accession>A0ABT6AYB1</accession>
<name>A0ABT6AYB1_9BURK</name>
<evidence type="ECO:0000313" key="2">
    <source>
        <dbReference type="Proteomes" id="UP001216674"/>
    </source>
</evidence>
<dbReference type="EMBL" id="JARJLM010000526">
    <property type="protein sequence ID" value="MDF3837604.1"/>
    <property type="molecule type" value="Genomic_DNA"/>
</dbReference>
<feature type="non-terminal residue" evidence="1">
    <location>
        <position position="1"/>
    </location>
</feature>
<sequence>APKAVLAEVVEAVLAHLRGQTPLVLAMPSPRAWLMHTNRLAGGADEDLDLDLDSVEDAAMYVADLIRSVSTFPISGLLLEEQADDRDLGSDFVEPYRSVINVARHYRWSVALRLPVFAQVPAEAMAGLDAVIAGAGGYDGSLPFGSDISAAFAAGQAIAPPPTGQFQFVEIAPGLRPEAVLEMLARLRALSA</sequence>
<protein>
    <submittedName>
        <fullName evidence="1">Uncharacterized protein</fullName>
    </submittedName>
</protein>
<comment type="caution">
    <text evidence="1">The sequence shown here is derived from an EMBL/GenBank/DDBJ whole genome shotgun (WGS) entry which is preliminary data.</text>
</comment>
<keyword evidence="2" id="KW-1185">Reference proteome</keyword>
<organism evidence="1 2">
    <name type="scientific">Cupriavidus basilensis</name>
    <dbReference type="NCBI Taxonomy" id="68895"/>
    <lineage>
        <taxon>Bacteria</taxon>
        <taxon>Pseudomonadati</taxon>
        <taxon>Pseudomonadota</taxon>
        <taxon>Betaproteobacteria</taxon>
        <taxon>Burkholderiales</taxon>
        <taxon>Burkholderiaceae</taxon>
        <taxon>Cupriavidus</taxon>
    </lineage>
</organism>